<evidence type="ECO:0000259" key="1">
    <source>
        <dbReference type="Pfam" id="PF13456"/>
    </source>
</evidence>
<dbReference type="GO" id="GO:0003676">
    <property type="term" value="F:nucleic acid binding"/>
    <property type="evidence" value="ECO:0007669"/>
    <property type="project" value="InterPro"/>
</dbReference>
<dbReference type="Pfam" id="PF13456">
    <property type="entry name" value="RVT_3"/>
    <property type="match status" value="1"/>
</dbReference>
<dbReference type="Gramene" id="PRQ41879">
    <property type="protein sequence ID" value="PRQ41879"/>
    <property type="gene ID" value="RchiOBHm_Chr3g0451531"/>
</dbReference>
<dbReference type="InterPro" id="IPR012337">
    <property type="entry name" value="RNaseH-like_sf"/>
</dbReference>
<evidence type="ECO:0000313" key="3">
    <source>
        <dbReference type="Proteomes" id="UP000238479"/>
    </source>
</evidence>
<proteinExistence type="predicted"/>
<organism evidence="2 3">
    <name type="scientific">Rosa chinensis</name>
    <name type="common">China rose</name>
    <dbReference type="NCBI Taxonomy" id="74649"/>
    <lineage>
        <taxon>Eukaryota</taxon>
        <taxon>Viridiplantae</taxon>
        <taxon>Streptophyta</taxon>
        <taxon>Embryophyta</taxon>
        <taxon>Tracheophyta</taxon>
        <taxon>Spermatophyta</taxon>
        <taxon>Magnoliopsida</taxon>
        <taxon>eudicotyledons</taxon>
        <taxon>Gunneridae</taxon>
        <taxon>Pentapetalae</taxon>
        <taxon>rosids</taxon>
        <taxon>fabids</taxon>
        <taxon>Rosales</taxon>
        <taxon>Rosaceae</taxon>
        <taxon>Rosoideae</taxon>
        <taxon>Rosoideae incertae sedis</taxon>
        <taxon>Rosa</taxon>
    </lineage>
</organism>
<sequence>MGCFAGSLGIATALEAELQAIIHAVSIASGKGWTSLWIECDSAIAIHFLANKNYSVPWRLSVDWVNCCTTLSSMQIQFSHIYREGNQVADCLANYGVDHEGHYWWDSCPPCASAAFVHNLQGLPNFRIS</sequence>
<reference evidence="2 3" key="1">
    <citation type="journal article" date="2018" name="Nat. Genet.">
        <title>The Rosa genome provides new insights in the design of modern roses.</title>
        <authorList>
            <person name="Bendahmane M."/>
        </authorList>
    </citation>
    <scope>NUCLEOTIDE SEQUENCE [LARGE SCALE GENOMIC DNA]</scope>
    <source>
        <strain evidence="3">cv. Old Blush</strain>
    </source>
</reference>
<dbReference type="Proteomes" id="UP000238479">
    <property type="component" value="Chromosome 3"/>
</dbReference>
<dbReference type="EMBL" id="PDCK01000041">
    <property type="protein sequence ID" value="PRQ41879.1"/>
    <property type="molecule type" value="Genomic_DNA"/>
</dbReference>
<protein>
    <submittedName>
        <fullName evidence="2">Putative ribonuclease H-like domain-containing protein</fullName>
    </submittedName>
</protein>
<comment type="caution">
    <text evidence="2">The sequence shown here is derived from an EMBL/GenBank/DDBJ whole genome shotgun (WGS) entry which is preliminary data.</text>
</comment>
<keyword evidence="3" id="KW-1185">Reference proteome</keyword>
<dbReference type="PANTHER" id="PTHR47723">
    <property type="entry name" value="OS05G0353850 PROTEIN"/>
    <property type="match status" value="1"/>
</dbReference>
<evidence type="ECO:0000313" key="2">
    <source>
        <dbReference type="EMBL" id="PRQ41879.1"/>
    </source>
</evidence>
<gene>
    <name evidence="2" type="ORF">RchiOBHm_Chr3g0451531</name>
</gene>
<name>A0A2P6R648_ROSCH</name>
<dbReference type="PANTHER" id="PTHR47723:SF23">
    <property type="entry name" value="REVERSE TRANSCRIPTASE-LIKE PROTEIN"/>
    <property type="match status" value="1"/>
</dbReference>
<feature type="domain" description="RNase H type-1" evidence="1">
    <location>
        <begin position="3"/>
        <end position="95"/>
    </location>
</feature>
<dbReference type="OMA" id="INFRISH"/>
<dbReference type="AlphaFoldDB" id="A0A2P6R648"/>
<dbReference type="InterPro" id="IPR053151">
    <property type="entry name" value="RNase_H-like"/>
</dbReference>
<dbReference type="Gene3D" id="3.30.420.10">
    <property type="entry name" value="Ribonuclease H-like superfamily/Ribonuclease H"/>
    <property type="match status" value="1"/>
</dbReference>
<dbReference type="GO" id="GO:0004523">
    <property type="term" value="F:RNA-DNA hybrid ribonuclease activity"/>
    <property type="evidence" value="ECO:0007669"/>
    <property type="project" value="InterPro"/>
</dbReference>
<dbReference type="CDD" id="cd06222">
    <property type="entry name" value="RNase_H_like"/>
    <property type="match status" value="1"/>
</dbReference>
<dbReference type="InterPro" id="IPR036397">
    <property type="entry name" value="RNaseH_sf"/>
</dbReference>
<dbReference type="InterPro" id="IPR044730">
    <property type="entry name" value="RNase_H-like_dom_plant"/>
</dbReference>
<dbReference type="SUPFAM" id="SSF53098">
    <property type="entry name" value="Ribonuclease H-like"/>
    <property type="match status" value="1"/>
</dbReference>
<accession>A0A2P6R648</accession>
<dbReference type="InterPro" id="IPR002156">
    <property type="entry name" value="RNaseH_domain"/>
</dbReference>